<protein>
    <submittedName>
        <fullName evidence="6">TetR family transcriptional regulator</fullName>
    </submittedName>
</protein>
<evidence type="ECO:0000256" key="3">
    <source>
        <dbReference type="ARBA" id="ARBA00023163"/>
    </source>
</evidence>
<evidence type="ECO:0000313" key="7">
    <source>
        <dbReference type="Proteomes" id="UP001501747"/>
    </source>
</evidence>
<comment type="caution">
    <text evidence="6">The sequence shown here is derived from an EMBL/GenBank/DDBJ whole genome shotgun (WGS) entry which is preliminary data.</text>
</comment>
<dbReference type="InterPro" id="IPR001647">
    <property type="entry name" value="HTH_TetR"/>
</dbReference>
<evidence type="ECO:0000313" key="6">
    <source>
        <dbReference type="EMBL" id="GAA3993330.1"/>
    </source>
</evidence>
<dbReference type="PANTHER" id="PTHR30055:SF234">
    <property type="entry name" value="HTH-TYPE TRANSCRIPTIONAL REGULATOR BETI"/>
    <property type="match status" value="1"/>
</dbReference>
<dbReference type="RefSeq" id="WP_344871403.1">
    <property type="nucleotide sequence ID" value="NZ_BAABAL010000005.1"/>
</dbReference>
<feature type="DNA-binding region" description="H-T-H motif" evidence="4">
    <location>
        <begin position="36"/>
        <end position="55"/>
    </location>
</feature>
<organism evidence="6 7">
    <name type="scientific">Allokutzneria multivorans</name>
    <dbReference type="NCBI Taxonomy" id="1142134"/>
    <lineage>
        <taxon>Bacteria</taxon>
        <taxon>Bacillati</taxon>
        <taxon>Actinomycetota</taxon>
        <taxon>Actinomycetes</taxon>
        <taxon>Pseudonocardiales</taxon>
        <taxon>Pseudonocardiaceae</taxon>
        <taxon>Allokutzneria</taxon>
    </lineage>
</organism>
<dbReference type="Pfam" id="PF18556">
    <property type="entry name" value="TetR_C_35"/>
    <property type="match status" value="1"/>
</dbReference>
<dbReference type="InterPro" id="IPR009057">
    <property type="entry name" value="Homeodomain-like_sf"/>
</dbReference>
<keyword evidence="3" id="KW-0804">Transcription</keyword>
<dbReference type="Gene3D" id="1.10.357.10">
    <property type="entry name" value="Tetracycline Repressor, domain 2"/>
    <property type="match status" value="1"/>
</dbReference>
<dbReference type="EMBL" id="BAABAL010000005">
    <property type="protein sequence ID" value="GAA3993330.1"/>
    <property type="molecule type" value="Genomic_DNA"/>
</dbReference>
<evidence type="ECO:0000256" key="4">
    <source>
        <dbReference type="PROSITE-ProRule" id="PRU00335"/>
    </source>
</evidence>
<evidence type="ECO:0000256" key="2">
    <source>
        <dbReference type="ARBA" id="ARBA00023125"/>
    </source>
</evidence>
<feature type="domain" description="HTH tetR-type" evidence="5">
    <location>
        <begin position="13"/>
        <end position="73"/>
    </location>
</feature>
<accession>A0ABP7R748</accession>
<dbReference type="Proteomes" id="UP001501747">
    <property type="component" value="Unassembled WGS sequence"/>
</dbReference>
<evidence type="ECO:0000256" key="1">
    <source>
        <dbReference type="ARBA" id="ARBA00023015"/>
    </source>
</evidence>
<proteinExistence type="predicted"/>
<dbReference type="PRINTS" id="PR00455">
    <property type="entry name" value="HTHTETR"/>
</dbReference>
<dbReference type="InterPro" id="IPR040611">
    <property type="entry name" value="AlkX_C"/>
</dbReference>
<keyword evidence="1" id="KW-0805">Transcription regulation</keyword>
<evidence type="ECO:0000259" key="5">
    <source>
        <dbReference type="PROSITE" id="PS50977"/>
    </source>
</evidence>
<name>A0ABP7R748_9PSEU</name>
<gene>
    <name evidence="6" type="ORF">GCM10022247_10850</name>
</gene>
<sequence length="203" mass="21700">MGQITPFTAKVKASLREDLLDATTRLLSERGFQGLRMADVAAATGVSRQTVYNEFGNKEALVQAVALRVTADFLDGTAAALDEAPDFLTGAHRAVRHILDRSLRDPLVSSILTGTGAEDMLPFLTIKGEPVLRSATDLVSQHLRGRLPGVPEHTADLYAETTVRLTLSHLLLPTGTVAQAADAVAAIARVLLTPYLSTAEERS</sequence>
<dbReference type="PROSITE" id="PS50977">
    <property type="entry name" value="HTH_TETR_2"/>
    <property type="match status" value="1"/>
</dbReference>
<reference evidence="7" key="1">
    <citation type="journal article" date="2019" name="Int. J. Syst. Evol. Microbiol.">
        <title>The Global Catalogue of Microorganisms (GCM) 10K type strain sequencing project: providing services to taxonomists for standard genome sequencing and annotation.</title>
        <authorList>
            <consortium name="The Broad Institute Genomics Platform"/>
            <consortium name="The Broad Institute Genome Sequencing Center for Infectious Disease"/>
            <person name="Wu L."/>
            <person name="Ma J."/>
        </authorList>
    </citation>
    <scope>NUCLEOTIDE SEQUENCE [LARGE SCALE GENOMIC DNA]</scope>
    <source>
        <strain evidence="7">JCM 17342</strain>
    </source>
</reference>
<keyword evidence="2 4" id="KW-0238">DNA-binding</keyword>
<dbReference type="Pfam" id="PF00440">
    <property type="entry name" value="TetR_N"/>
    <property type="match status" value="1"/>
</dbReference>
<dbReference type="InterPro" id="IPR050109">
    <property type="entry name" value="HTH-type_TetR-like_transc_reg"/>
</dbReference>
<dbReference type="PANTHER" id="PTHR30055">
    <property type="entry name" value="HTH-TYPE TRANSCRIPTIONAL REGULATOR RUTR"/>
    <property type="match status" value="1"/>
</dbReference>
<keyword evidence="7" id="KW-1185">Reference proteome</keyword>
<dbReference type="SUPFAM" id="SSF46689">
    <property type="entry name" value="Homeodomain-like"/>
    <property type="match status" value="1"/>
</dbReference>